<dbReference type="InterPro" id="IPR001647">
    <property type="entry name" value="HTH_TetR"/>
</dbReference>
<evidence type="ECO:0000313" key="7">
    <source>
        <dbReference type="Proteomes" id="UP000298210"/>
    </source>
</evidence>
<organism evidence="6 7">
    <name type="scientific">Shouchella lehensis</name>
    <dbReference type="NCBI Taxonomy" id="300825"/>
    <lineage>
        <taxon>Bacteria</taxon>
        <taxon>Bacillati</taxon>
        <taxon>Bacillota</taxon>
        <taxon>Bacilli</taxon>
        <taxon>Bacillales</taxon>
        <taxon>Bacillaceae</taxon>
        <taxon>Shouchella</taxon>
    </lineage>
</organism>
<keyword evidence="3" id="KW-0804">Transcription</keyword>
<evidence type="ECO:0000256" key="2">
    <source>
        <dbReference type="ARBA" id="ARBA00023125"/>
    </source>
</evidence>
<dbReference type="PANTHER" id="PTHR47506">
    <property type="entry name" value="TRANSCRIPTIONAL REGULATORY PROTEIN"/>
    <property type="match status" value="1"/>
</dbReference>
<dbReference type="PANTHER" id="PTHR47506:SF3">
    <property type="entry name" value="HTH-TYPE TRANSCRIPTIONAL REGULATOR LMRA"/>
    <property type="match status" value="1"/>
</dbReference>
<feature type="DNA-binding region" description="H-T-H motif" evidence="4">
    <location>
        <begin position="26"/>
        <end position="45"/>
    </location>
</feature>
<evidence type="ECO:0000256" key="1">
    <source>
        <dbReference type="ARBA" id="ARBA00023015"/>
    </source>
</evidence>
<accession>A0A4Y7WMQ4</accession>
<dbReference type="Gene3D" id="1.10.357.10">
    <property type="entry name" value="Tetracycline Repressor, domain 2"/>
    <property type="match status" value="1"/>
</dbReference>
<reference evidence="6 7" key="1">
    <citation type="submission" date="2019-03" db="EMBL/GenBank/DDBJ databases">
        <authorList>
            <person name="Liu G."/>
        </authorList>
    </citation>
    <scope>NUCLEOTIDE SEQUENCE [LARGE SCALE GENOMIC DNA]</scope>
    <source>
        <strain evidence="6 7">DSM 19099</strain>
    </source>
</reference>
<protein>
    <submittedName>
        <fullName evidence="6">TetR/AcrR family transcriptional regulator</fullName>
    </submittedName>
</protein>
<comment type="caution">
    <text evidence="6">The sequence shown here is derived from an EMBL/GenBank/DDBJ whole genome shotgun (WGS) entry which is preliminary data.</text>
</comment>
<evidence type="ECO:0000256" key="4">
    <source>
        <dbReference type="PROSITE-ProRule" id="PRU00335"/>
    </source>
</evidence>
<dbReference type="EMBL" id="SNUX01000002">
    <property type="protein sequence ID" value="TES49574.1"/>
    <property type="molecule type" value="Genomic_DNA"/>
</dbReference>
<dbReference type="InterPro" id="IPR036271">
    <property type="entry name" value="Tet_transcr_reg_TetR-rel_C_sf"/>
</dbReference>
<name>A0A4Y7WMQ4_9BACI</name>
<keyword evidence="1" id="KW-0805">Transcription regulation</keyword>
<evidence type="ECO:0000313" key="6">
    <source>
        <dbReference type="EMBL" id="TES49574.1"/>
    </source>
</evidence>
<dbReference type="AlphaFoldDB" id="A0A4Y7WMQ4"/>
<sequence length="183" mass="20018">MSKSTKENMIETMAILLQKQGYHGTGLNEVIQVSGSPKGSIYHHFPGGKEALAVAAIQWTQEQVHSYLTMQLAKEKTANTAIAKLIEDSANQFDEGTYFRGVPMIALTLENASSSEAIRLACKEAFEDWERLIAEKLMDGGLHEAEALRRASVIHSMMQGAAAISFAKQSSEPLRLVATHISI</sequence>
<feature type="domain" description="HTH tetR-type" evidence="5">
    <location>
        <begin position="3"/>
        <end position="63"/>
    </location>
</feature>
<keyword evidence="2 4" id="KW-0238">DNA-binding</keyword>
<dbReference type="InterPro" id="IPR054156">
    <property type="entry name" value="YxaF_TetR_C"/>
</dbReference>
<evidence type="ECO:0000259" key="5">
    <source>
        <dbReference type="PROSITE" id="PS50977"/>
    </source>
</evidence>
<dbReference type="PROSITE" id="PS50977">
    <property type="entry name" value="HTH_TETR_2"/>
    <property type="match status" value="1"/>
</dbReference>
<dbReference type="SUPFAM" id="SSF48498">
    <property type="entry name" value="Tetracyclin repressor-like, C-terminal domain"/>
    <property type="match status" value="1"/>
</dbReference>
<dbReference type="GO" id="GO:0003677">
    <property type="term" value="F:DNA binding"/>
    <property type="evidence" value="ECO:0007669"/>
    <property type="project" value="UniProtKB-UniRule"/>
</dbReference>
<evidence type="ECO:0000256" key="3">
    <source>
        <dbReference type="ARBA" id="ARBA00023163"/>
    </source>
</evidence>
<dbReference type="Pfam" id="PF00440">
    <property type="entry name" value="TetR_N"/>
    <property type="match status" value="1"/>
</dbReference>
<gene>
    <name evidence="6" type="ORF">E2L03_08905</name>
</gene>
<dbReference type="RefSeq" id="WP_134258992.1">
    <property type="nucleotide sequence ID" value="NZ_LDIM01000006.1"/>
</dbReference>
<dbReference type="Pfam" id="PF21993">
    <property type="entry name" value="TetR_C_13_2"/>
    <property type="match status" value="1"/>
</dbReference>
<dbReference type="Proteomes" id="UP000298210">
    <property type="component" value="Unassembled WGS sequence"/>
</dbReference>
<dbReference type="InterPro" id="IPR009057">
    <property type="entry name" value="Homeodomain-like_sf"/>
</dbReference>
<dbReference type="SUPFAM" id="SSF46689">
    <property type="entry name" value="Homeodomain-like"/>
    <property type="match status" value="1"/>
</dbReference>
<proteinExistence type="predicted"/>